<reference evidence="2" key="1">
    <citation type="submission" date="2023-06" db="EMBL/GenBank/DDBJ databases">
        <title>Genomic analysis of the entomopathogenic nematode Steinernema hermaphroditum.</title>
        <authorList>
            <person name="Schwarz E.M."/>
            <person name="Heppert J.K."/>
            <person name="Baniya A."/>
            <person name="Schwartz H.T."/>
            <person name="Tan C.-H."/>
            <person name="Antoshechkin I."/>
            <person name="Sternberg P.W."/>
            <person name="Goodrich-Blair H."/>
            <person name="Dillman A.R."/>
        </authorList>
    </citation>
    <scope>NUCLEOTIDE SEQUENCE</scope>
    <source>
        <strain evidence="2">PS9179</strain>
        <tissue evidence="2">Whole animal</tissue>
    </source>
</reference>
<evidence type="ECO:0000313" key="2">
    <source>
        <dbReference type="EMBL" id="KAK0423134.1"/>
    </source>
</evidence>
<organism evidence="2 3">
    <name type="scientific">Steinernema hermaphroditum</name>
    <dbReference type="NCBI Taxonomy" id="289476"/>
    <lineage>
        <taxon>Eukaryota</taxon>
        <taxon>Metazoa</taxon>
        <taxon>Ecdysozoa</taxon>
        <taxon>Nematoda</taxon>
        <taxon>Chromadorea</taxon>
        <taxon>Rhabditida</taxon>
        <taxon>Tylenchina</taxon>
        <taxon>Panagrolaimomorpha</taxon>
        <taxon>Strongyloidoidea</taxon>
        <taxon>Steinernematidae</taxon>
        <taxon>Steinernema</taxon>
    </lineage>
</organism>
<dbReference type="AlphaFoldDB" id="A0AA39IH37"/>
<dbReference type="EMBL" id="JAUCMV010000001">
    <property type="protein sequence ID" value="KAK0423134.1"/>
    <property type="molecule type" value="Genomic_DNA"/>
</dbReference>
<protein>
    <submittedName>
        <fullName evidence="2">Uncharacterized protein</fullName>
    </submittedName>
</protein>
<sequence>MVLLIVAVLFIFVSPSYSLECVKETLLGPCLMDLIQQKISCDVQNITETTKECNVANDFCVTLEFGKLQQMKGCSSDVAIGLLASSCWQKRVKQEPITSMLLDGTKANLTCCDYDLWSDLQQMKGCWSLLSSFLSVLATTTTADKLYNF</sequence>
<dbReference type="Proteomes" id="UP001175271">
    <property type="component" value="Unassembled WGS sequence"/>
</dbReference>
<evidence type="ECO:0000313" key="3">
    <source>
        <dbReference type="Proteomes" id="UP001175271"/>
    </source>
</evidence>
<feature type="chain" id="PRO_5041343479" evidence="1">
    <location>
        <begin position="19"/>
        <end position="149"/>
    </location>
</feature>
<feature type="signal peptide" evidence="1">
    <location>
        <begin position="1"/>
        <end position="18"/>
    </location>
</feature>
<name>A0AA39IH37_9BILA</name>
<keyword evidence="1" id="KW-0732">Signal</keyword>
<keyword evidence="3" id="KW-1185">Reference proteome</keyword>
<evidence type="ECO:0000256" key="1">
    <source>
        <dbReference type="SAM" id="SignalP"/>
    </source>
</evidence>
<proteinExistence type="predicted"/>
<accession>A0AA39IH37</accession>
<comment type="caution">
    <text evidence="2">The sequence shown here is derived from an EMBL/GenBank/DDBJ whole genome shotgun (WGS) entry which is preliminary data.</text>
</comment>
<gene>
    <name evidence="2" type="ORF">QR680_007990</name>
</gene>